<dbReference type="SUPFAM" id="SSF143081">
    <property type="entry name" value="BB1717-like"/>
    <property type="match status" value="1"/>
</dbReference>
<dbReference type="Proteomes" id="UP000275727">
    <property type="component" value="Chromosome"/>
</dbReference>
<keyword evidence="4" id="KW-1185">Reference proteome</keyword>
<evidence type="ECO:0000313" key="4">
    <source>
        <dbReference type="Proteomes" id="UP000276029"/>
    </source>
</evidence>
<dbReference type="GO" id="GO:0003697">
    <property type="term" value="F:single-stranded DNA binding"/>
    <property type="evidence" value="ECO:0007669"/>
    <property type="project" value="InterPro"/>
</dbReference>
<dbReference type="EMBL" id="AP018711">
    <property type="protein sequence ID" value="BBE35406.1"/>
    <property type="molecule type" value="Genomic_DNA"/>
</dbReference>
<dbReference type="EMBL" id="RBWX01000010">
    <property type="protein sequence ID" value="RKS86491.1"/>
    <property type="molecule type" value="Genomic_DNA"/>
</dbReference>
<evidence type="ECO:0000313" key="1">
    <source>
        <dbReference type="EMBL" id="BBE35406.1"/>
    </source>
</evidence>
<dbReference type="InterPro" id="IPR036590">
    <property type="entry name" value="SRAP-like"/>
</dbReference>
<dbReference type="KEGG" id="smic:SmB9_30640"/>
<dbReference type="Gene3D" id="3.90.1680.10">
    <property type="entry name" value="SOS response associated peptidase-like"/>
    <property type="match status" value="1"/>
</dbReference>
<evidence type="ECO:0000313" key="2">
    <source>
        <dbReference type="EMBL" id="RKS86491.1"/>
    </source>
</evidence>
<dbReference type="Pfam" id="PF02586">
    <property type="entry name" value="SRAP"/>
    <property type="match status" value="1"/>
</dbReference>
<reference evidence="1 3" key="1">
    <citation type="submission" date="2018-06" db="EMBL/GenBank/DDBJ databases">
        <title>Complete Genome Sequence of the Microcystin-Degrading Bacterium Sphingosinicella microcystinivorans Strain B-9.</title>
        <authorList>
            <person name="Jin H."/>
            <person name="Nishizawa T."/>
            <person name="Guo Y."/>
            <person name="Nishizawa A."/>
            <person name="Park H."/>
            <person name="Kato H."/>
            <person name="Tsuji K."/>
            <person name="Harada K."/>
        </authorList>
    </citation>
    <scope>NUCLEOTIDE SEQUENCE [LARGE SCALE GENOMIC DNA]</scope>
    <source>
        <strain evidence="1 3">B9</strain>
    </source>
</reference>
<sequence length="166" mass="18989">MTAAVHKRAPSERWRDGPGKRAQIVVWEDGAARQRRCKWGLAPREPYGDPISLLRSEGRTIVNPCLIIASEFEVEAGMGSRRKRYSVRLVTDEPFFCFAGMWRPATDEWPEAFAALTTEAGPDVAPYKDRQLAVVRPEDWEDWLRQRRTVAEILRPFPKGSFDIST</sequence>
<accession>A0AAD1D7T5</accession>
<dbReference type="GO" id="GO:0106300">
    <property type="term" value="P:protein-DNA covalent cross-linking repair"/>
    <property type="evidence" value="ECO:0007669"/>
    <property type="project" value="InterPro"/>
</dbReference>
<reference evidence="2 4" key="2">
    <citation type="submission" date="2018-10" db="EMBL/GenBank/DDBJ databases">
        <title>Genomic Encyclopedia of Type Strains, Phase IV (KMG-IV): sequencing the most valuable type-strain genomes for metagenomic binning, comparative biology and taxonomic classification.</title>
        <authorList>
            <person name="Goeker M."/>
        </authorList>
    </citation>
    <scope>NUCLEOTIDE SEQUENCE [LARGE SCALE GENOMIC DNA]</scope>
    <source>
        <strain evidence="2 4">DSM 19791</strain>
    </source>
</reference>
<name>A0AAD1D7T5_SPHMI</name>
<gene>
    <name evidence="2" type="ORF">DFR51_3198</name>
    <name evidence="1" type="ORF">SmB9_30640</name>
</gene>
<organism evidence="1 3">
    <name type="scientific">Sphingosinicella microcystinivorans</name>
    <dbReference type="NCBI Taxonomy" id="335406"/>
    <lineage>
        <taxon>Bacteria</taxon>
        <taxon>Pseudomonadati</taxon>
        <taxon>Pseudomonadota</taxon>
        <taxon>Alphaproteobacteria</taxon>
        <taxon>Sphingomonadales</taxon>
        <taxon>Sphingosinicellaceae</taxon>
        <taxon>Sphingosinicella</taxon>
    </lineage>
</organism>
<proteinExistence type="predicted"/>
<dbReference type="AlphaFoldDB" id="A0AAD1D7T5"/>
<dbReference type="Proteomes" id="UP000276029">
    <property type="component" value="Unassembled WGS sequence"/>
</dbReference>
<protein>
    <submittedName>
        <fullName evidence="2">SOS response-associated peptidase YedK</fullName>
    </submittedName>
</protein>
<dbReference type="InterPro" id="IPR003738">
    <property type="entry name" value="SRAP"/>
</dbReference>
<dbReference type="RefSeq" id="WP_121052948.1">
    <property type="nucleotide sequence ID" value="NZ_AP018711.1"/>
</dbReference>
<evidence type="ECO:0000313" key="3">
    <source>
        <dbReference type="Proteomes" id="UP000275727"/>
    </source>
</evidence>